<gene>
    <name evidence="1" type="ORF">ALEPTO_LOCUS14493</name>
</gene>
<dbReference type="Proteomes" id="UP000789508">
    <property type="component" value="Unassembled WGS sequence"/>
</dbReference>
<name>A0A9N9JF56_9GLOM</name>
<proteinExistence type="predicted"/>
<keyword evidence="2" id="KW-1185">Reference proteome</keyword>
<comment type="caution">
    <text evidence="1">The sequence shown here is derived from an EMBL/GenBank/DDBJ whole genome shotgun (WGS) entry which is preliminary data.</text>
</comment>
<sequence>KARKYYSSSDEISIIYWNITFDDSYTNLYPASTYQTQLCTGCILNSNRIQNKYTFNIPANSLTKFLRRLKYTENRTTLNLHANLLDLIYSLVLRNSITILTQPIIKLQDNAIFEIFNNNQSSQSLSQIAKNNLIYSQLTFYTDGSVKDMNHQ</sequence>
<accession>A0A9N9JF56</accession>
<reference evidence="1" key="1">
    <citation type="submission" date="2021-06" db="EMBL/GenBank/DDBJ databases">
        <authorList>
            <person name="Kallberg Y."/>
            <person name="Tangrot J."/>
            <person name="Rosling A."/>
        </authorList>
    </citation>
    <scope>NUCLEOTIDE SEQUENCE</scope>
    <source>
        <strain evidence="1">FL130A</strain>
    </source>
</reference>
<feature type="non-terminal residue" evidence="1">
    <location>
        <position position="152"/>
    </location>
</feature>
<dbReference type="AlphaFoldDB" id="A0A9N9JF56"/>
<feature type="non-terminal residue" evidence="1">
    <location>
        <position position="1"/>
    </location>
</feature>
<protein>
    <submittedName>
        <fullName evidence="1">1931_t:CDS:1</fullName>
    </submittedName>
</protein>
<organism evidence="1 2">
    <name type="scientific">Ambispora leptoticha</name>
    <dbReference type="NCBI Taxonomy" id="144679"/>
    <lineage>
        <taxon>Eukaryota</taxon>
        <taxon>Fungi</taxon>
        <taxon>Fungi incertae sedis</taxon>
        <taxon>Mucoromycota</taxon>
        <taxon>Glomeromycotina</taxon>
        <taxon>Glomeromycetes</taxon>
        <taxon>Archaeosporales</taxon>
        <taxon>Ambisporaceae</taxon>
        <taxon>Ambispora</taxon>
    </lineage>
</organism>
<evidence type="ECO:0000313" key="1">
    <source>
        <dbReference type="EMBL" id="CAG8777704.1"/>
    </source>
</evidence>
<evidence type="ECO:0000313" key="2">
    <source>
        <dbReference type="Proteomes" id="UP000789508"/>
    </source>
</evidence>
<dbReference type="EMBL" id="CAJVPS010056748">
    <property type="protein sequence ID" value="CAG8777704.1"/>
    <property type="molecule type" value="Genomic_DNA"/>
</dbReference>